<feature type="transmembrane region" description="Helical" evidence="1">
    <location>
        <begin position="41"/>
        <end position="66"/>
    </location>
</feature>
<sequence>MGICDLIPGVSGGTIALVLGIYQSLIHAINGIFTREWKKHFLFLIPLGLGIGLALLTVSHLMNWLLEAYPKPTFFFFLGLLLGIIPSLLKEVNYKESFKPLHYGLLGLAAIAVAATTLVRDDSLSAIMTDLGWLDYALLFFSGWLASSAMILPGVSGSFVFLMLGVYPTVIAALSAFHIPIIIVVIMGIGIGLILTSKIIRYLFLHYKVGTYAVMIGFVVGSIAVVYPGLATDLFTLLLSLLAFGGGLGSAYYLATYEKKGLVKSGQG</sequence>
<feature type="transmembrane region" description="Helical" evidence="1">
    <location>
        <begin position="72"/>
        <end position="89"/>
    </location>
</feature>
<feature type="transmembrane region" description="Helical" evidence="1">
    <location>
        <begin position="6"/>
        <end position="29"/>
    </location>
</feature>
<feature type="transmembrane region" description="Helical" evidence="1">
    <location>
        <begin position="234"/>
        <end position="255"/>
    </location>
</feature>
<gene>
    <name evidence="2" type="ORF">FTV88_0023</name>
</gene>
<dbReference type="EMBL" id="CP045875">
    <property type="protein sequence ID" value="QGG46202.1"/>
    <property type="molecule type" value="Genomic_DNA"/>
</dbReference>
<dbReference type="AlphaFoldDB" id="A0A5Q2MZ49"/>
<feature type="transmembrane region" description="Helical" evidence="1">
    <location>
        <begin position="151"/>
        <end position="171"/>
    </location>
</feature>
<dbReference type="Proteomes" id="UP000366051">
    <property type="component" value="Chromosome"/>
</dbReference>
<dbReference type="PANTHER" id="PTHR37308">
    <property type="entry name" value="INTEGRAL MEMBRANE PROTEIN"/>
    <property type="match status" value="1"/>
</dbReference>
<dbReference type="KEGG" id="hcv:FTV88_0023"/>
<accession>A0A5Q2MZ49</accession>
<evidence type="ECO:0000256" key="1">
    <source>
        <dbReference type="SAM" id="Phobius"/>
    </source>
</evidence>
<dbReference type="PANTHER" id="PTHR37308:SF1">
    <property type="entry name" value="POLYPRENYL-PHOSPHATE TRANSPORTER"/>
    <property type="match status" value="1"/>
</dbReference>
<feature type="transmembrane region" description="Helical" evidence="1">
    <location>
        <begin position="101"/>
        <end position="119"/>
    </location>
</feature>
<keyword evidence="1" id="KW-1133">Transmembrane helix</keyword>
<proteinExistence type="predicted"/>
<keyword evidence="1" id="KW-0472">Membrane</keyword>
<feature type="transmembrane region" description="Helical" evidence="1">
    <location>
        <begin position="209"/>
        <end position="228"/>
    </location>
</feature>
<dbReference type="Pfam" id="PF04018">
    <property type="entry name" value="VCA0040-like"/>
    <property type="match status" value="1"/>
</dbReference>
<keyword evidence="3" id="KW-1185">Reference proteome</keyword>
<reference evidence="3" key="1">
    <citation type="submission" date="2019-11" db="EMBL/GenBank/DDBJ databases">
        <title>Genome sequence of Heliorestis convoluta strain HH, an alkaliphilic and minimalistic phototrophic bacterium from a soda lake in Egypt.</title>
        <authorList>
            <person name="Dewey E.D."/>
            <person name="Stokes L.M."/>
            <person name="Burchell B.M."/>
            <person name="Shaffer K.N."/>
            <person name="Huntington A.M."/>
            <person name="Baker J.M."/>
            <person name="Nadendla S."/>
            <person name="Giglio M.G."/>
            <person name="Touchman J.W."/>
            <person name="Blankenship R.E."/>
            <person name="Madigan M.T."/>
            <person name="Sattley W.M."/>
        </authorList>
    </citation>
    <scope>NUCLEOTIDE SEQUENCE [LARGE SCALE GENOMIC DNA]</scope>
    <source>
        <strain evidence="3">HH</strain>
    </source>
</reference>
<evidence type="ECO:0000313" key="3">
    <source>
        <dbReference type="Proteomes" id="UP000366051"/>
    </source>
</evidence>
<protein>
    <recommendedName>
        <fullName evidence="4">DUF368 domain-containing protein</fullName>
    </recommendedName>
</protein>
<evidence type="ECO:0008006" key="4">
    <source>
        <dbReference type="Google" id="ProtNLM"/>
    </source>
</evidence>
<name>A0A5Q2MZ49_9FIRM</name>
<feature type="transmembrane region" description="Helical" evidence="1">
    <location>
        <begin position="177"/>
        <end position="197"/>
    </location>
</feature>
<keyword evidence="1" id="KW-0812">Transmembrane</keyword>
<organism evidence="2 3">
    <name type="scientific">Heliorestis convoluta</name>
    <dbReference type="NCBI Taxonomy" id="356322"/>
    <lineage>
        <taxon>Bacteria</taxon>
        <taxon>Bacillati</taxon>
        <taxon>Bacillota</taxon>
        <taxon>Clostridia</taxon>
        <taxon>Eubacteriales</taxon>
        <taxon>Heliobacteriaceae</taxon>
        <taxon>Heliorestis</taxon>
    </lineage>
</organism>
<evidence type="ECO:0000313" key="2">
    <source>
        <dbReference type="EMBL" id="QGG46202.1"/>
    </source>
</evidence>
<dbReference type="InterPro" id="IPR007163">
    <property type="entry name" value="VCA0040-like"/>
</dbReference>